<dbReference type="EMBL" id="FOSZ01000004">
    <property type="protein sequence ID" value="SFL06734.1"/>
    <property type="molecule type" value="Genomic_DNA"/>
</dbReference>
<evidence type="ECO:0000313" key="3">
    <source>
        <dbReference type="Proteomes" id="UP000198851"/>
    </source>
</evidence>
<organism evidence="2 3">
    <name type="scientific">Shimia haliotis</name>
    <dbReference type="NCBI Taxonomy" id="1280847"/>
    <lineage>
        <taxon>Bacteria</taxon>
        <taxon>Pseudomonadati</taxon>
        <taxon>Pseudomonadota</taxon>
        <taxon>Alphaproteobacteria</taxon>
        <taxon>Rhodobacterales</taxon>
        <taxon>Roseobacteraceae</taxon>
    </lineage>
</organism>
<dbReference type="STRING" id="1280847.SAMN04488036_104375"/>
<sequence length="204" mass="21757">MAGGLTYSNVVAFLKVVLPLIALIILATLFLVPRDVDLESAIPFADIELEKRLRDQQITAPSFSAQTPQGHIIAVTATTAHPDADDSSRTIANDLNAKISMSNGNNISIIATHGEMDATFKELVLDKGVTISTSNGFELETGTMVMSVQEVRAESGGDVVATTGIGRLESGRMAIRPAGEADDVYLFFTNGVRLLYTPTVTTKD</sequence>
<keyword evidence="1" id="KW-0472">Membrane</keyword>
<dbReference type="OrthoDB" id="7871110at2"/>
<gene>
    <name evidence="2" type="ORF">SAMN04488036_104375</name>
</gene>
<proteinExistence type="predicted"/>
<evidence type="ECO:0000256" key="1">
    <source>
        <dbReference type="SAM" id="Phobius"/>
    </source>
</evidence>
<feature type="transmembrane region" description="Helical" evidence="1">
    <location>
        <begin position="12"/>
        <end position="32"/>
    </location>
</feature>
<evidence type="ECO:0000313" key="2">
    <source>
        <dbReference type="EMBL" id="SFL06734.1"/>
    </source>
</evidence>
<keyword evidence="1" id="KW-0812">Transmembrane</keyword>
<reference evidence="3" key="1">
    <citation type="submission" date="2016-10" db="EMBL/GenBank/DDBJ databases">
        <authorList>
            <person name="Varghese N."/>
            <person name="Submissions S."/>
        </authorList>
    </citation>
    <scope>NUCLEOTIDE SEQUENCE [LARGE SCALE GENOMIC DNA]</scope>
    <source>
        <strain evidence="3">DSM 28453</strain>
    </source>
</reference>
<accession>A0A1I4ELZ7</accession>
<protein>
    <submittedName>
        <fullName evidence="2">Lipopolysaccharide export system protein LptC</fullName>
    </submittedName>
</protein>
<keyword evidence="1" id="KW-1133">Transmembrane helix</keyword>
<dbReference type="RefSeq" id="WP_093324113.1">
    <property type="nucleotide sequence ID" value="NZ_FOSZ01000004.1"/>
</dbReference>
<dbReference type="AlphaFoldDB" id="A0A1I4ELZ7"/>
<keyword evidence="3" id="KW-1185">Reference proteome</keyword>
<name>A0A1I4ELZ7_9RHOB</name>
<dbReference type="Proteomes" id="UP000198851">
    <property type="component" value="Unassembled WGS sequence"/>
</dbReference>